<accession>A0AAD6QMW6</accession>
<gene>
    <name evidence="2" type="ORF">NC653_016349</name>
</gene>
<keyword evidence="1" id="KW-0472">Membrane</keyword>
<dbReference type="Proteomes" id="UP001164929">
    <property type="component" value="Chromosome 6"/>
</dbReference>
<proteinExistence type="predicted"/>
<comment type="caution">
    <text evidence="2">The sequence shown here is derived from an EMBL/GenBank/DDBJ whole genome shotgun (WGS) entry which is preliminary data.</text>
</comment>
<keyword evidence="1" id="KW-0812">Transmembrane</keyword>
<name>A0AAD6QMW6_9ROSI</name>
<dbReference type="EMBL" id="JAQIZT010000006">
    <property type="protein sequence ID" value="KAJ6993193.1"/>
    <property type="molecule type" value="Genomic_DNA"/>
</dbReference>
<organism evidence="2 3">
    <name type="scientific">Populus alba x Populus x berolinensis</name>
    <dbReference type="NCBI Taxonomy" id="444605"/>
    <lineage>
        <taxon>Eukaryota</taxon>
        <taxon>Viridiplantae</taxon>
        <taxon>Streptophyta</taxon>
        <taxon>Embryophyta</taxon>
        <taxon>Tracheophyta</taxon>
        <taxon>Spermatophyta</taxon>
        <taxon>Magnoliopsida</taxon>
        <taxon>eudicotyledons</taxon>
        <taxon>Gunneridae</taxon>
        <taxon>Pentapetalae</taxon>
        <taxon>rosids</taxon>
        <taxon>fabids</taxon>
        <taxon>Malpighiales</taxon>
        <taxon>Salicaceae</taxon>
        <taxon>Saliceae</taxon>
        <taxon>Populus</taxon>
    </lineage>
</organism>
<evidence type="ECO:0000313" key="2">
    <source>
        <dbReference type="EMBL" id="KAJ6993193.1"/>
    </source>
</evidence>
<keyword evidence="3" id="KW-1185">Reference proteome</keyword>
<sequence>MRMLMYFTCKVKNNRRVEVKYFNNIDDDVVNNKVIMEFVLDDLDFFYNDIVVNRNFDDDSLGREKELKWIMLILVMCMMMVIINIQMIKRRMR</sequence>
<dbReference type="AlphaFoldDB" id="A0AAD6QMW6"/>
<evidence type="ECO:0000313" key="3">
    <source>
        <dbReference type="Proteomes" id="UP001164929"/>
    </source>
</evidence>
<evidence type="ECO:0000256" key="1">
    <source>
        <dbReference type="SAM" id="Phobius"/>
    </source>
</evidence>
<reference evidence="2" key="1">
    <citation type="journal article" date="2023" name="Mol. Ecol. Resour.">
        <title>Chromosome-level genome assembly of a triploid poplar Populus alba 'Berolinensis'.</title>
        <authorList>
            <person name="Chen S."/>
            <person name="Yu Y."/>
            <person name="Wang X."/>
            <person name="Wang S."/>
            <person name="Zhang T."/>
            <person name="Zhou Y."/>
            <person name="He R."/>
            <person name="Meng N."/>
            <person name="Wang Y."/>
            <person name="Liu W."/>
            <person name="Liu Z."/>
            <person name="Liu J."/>
            <person name="Guo Q."/>
            <person name="Huang H."/>
            <person name="Sederoff R.R."/>
            <person name="Wang G."/>
            <person name="Qu G."/>
            <person name="Chen S."/>
        </authorList>
    </citation>
    <scope>NUCLEOTIDE SEQUENCE</scope>
    <source>
        <strain evidence="2">SC-2020</strain>
    </source>
</reference>
<feature type="transmembrane region" description="Helical" evidence="1">
    <location>
        <begin position="69"/>
        <end position="88"/>
    </location>
</feature>
<keyword evidence="1" id="KW-1133">Transmembrane helix</keyword>
<protein>
    <submittedName>
        <fullName evidence="2">Uncharacterized protein</fullName>
    </submittedName>
</protein>